<dbReference type="OrthoDB" id="8162253at2"/>
<dbReference type="EMBL" id="MDEO01000026">
    <property type="protein sequence ID" value="OCX22898.1"/>
    <property type="molecule type" value="Genomic_DNA"/>
</dbReference>
<protein>
    <recommendedName>
        <fullName evidence="4">Secreted protein</fullName>
    </recommendedName>
</protein>
<sequence length="185" mass="20620">MKPLRYLLPAIASIVIGISVHSAQAQDASFGCKILLCVASQNPSWQGVSYCVPPVLKLLSIRKVHPGYWPSCPEAGTKEPGYAEYEDCPAGTTATTINTYSGHGGNMRDTAVCAKPVQVACTTLFNRSRHFGNIDYLKSDQFRRDGNTCMTNEIIPRPKRKDPYYFDIRNKETGNVARYHFNLRN</sequence>
<reference evidence="2 3" key="1">
    <citation type="submission" date="2016-08" db="EMBL/GenBank/DDBJ databases">
        <title>Whole genome sequence of Mesorhizobium sp. strain UASWS1009 isolated from industrial sewage.</title>
        <authorList>
            <person name="Crovadore J."/>
            <person name="Calmin G."/>
            <person name="Chablais R."/>
            <person name="Cochard B."/>
            <person name="Lefort F."/>
        </authorList>
    </citation>
    <scope>NUCLEOTIDE SEQUENCE [LARGE SCALE GENOMIC DNA]</scope>
    <source>
        <strain evidence="2 3">UASWS1009</strain>
    </source>
</reference>
<dbReference type="RefSeq" id="WP_065996943.1">
    <property type="nucleotide sequence ID" value="NZ_MDEO01000026.1"/>
</dbReference>
<evidence type="ECO:0008006" key="4">
    <source>
        <dbReference type="Google" id="ProtNLM"/>
    </source>
</evidence>
<gene>
    <name evidence="2" type="ORF">QV13_05505</name>
</gene>
<dbReference type="AlphaFoldDB" id="A0A1C2E7B8"/>
<dbReference type="STRING" id="1566387.QV13_05505"/>
<evidence type="ECO:0000313" key="3">
    <source>
        <dbReference type="Proteomes" id="UP000094412"/>
    </source>
</evidence>
<organism evidence="2 3">
    <name type="scientific">Mesorhizobium hungaricum</name>
    <dbReference type="NCBI Taxonomy" id="1566387"/>
    <lineage>
        <taxon>Bacteria</taxon>
        <taxon>Pseudomonadati</taxon>
        <taxon>Pseudomonadota</taxon>
        <taxon>Alphaproteobacteria</taxon>
        <taxon>Hyphomicrobiales</taxon>
        <taxon>Phyllobacteriaceae</taxon>
        <taxon>Mesorhizobium</taxon>
    </lineage>
</organism>
<feature type="chain" id="PRO_5008660253" description="Secreted protein" evidence="1">
    <location>
        <begin position="26"/>
        <end position="185"/>
    </location>
</feature>
<evidence type="ECO:0000313" key="2">
    <source>
        <dbReference type="EMBL" id="OCX22898.1"/>
    </source>
</evidence>
<accession>A0A1C2E7B8</accession>
<name>A0A1C2E7B8_9HYPH</name>
<comment type="caution">
    <text evidence="2">The sequence shown here is derived from an EMBL/GenBank/DDBJ whole genome shotgun (WGS) entry which is preliminary data.</text>
</comment>
<proteinExistence type="predicted"/>
<feature type="signal peptide" evidence="1">
    <location>
        <begin position="1"/>
        <end position="25"/>
    </location>
</feature>
<keyword evidence="3" id="KW-1185">Reference proteome</keyword>
<evidence type="ECO:0000256" key="1">
    <source>
        <dbReference type="SAM" id="SignalP"/>
    </source>
</evidence>
<keyword evidence="1" id="KW-0732">Signal</keyword>
<dbReference type="Proteomes" id="UP000094412">
    <property type="component" value="Unassembled WGS sequence"/>
</dbReference>